<comment type="caution">
    <text evidence="1">The sequence shown here is derived from an EMBL/GenBank/DDBJ whole genome shotgun (WGS) entry which is preliminary data.</text>
</comment>
<evidence type="ECO:0000313" key="2">
    <source>
        <dbReference type="Proteomes" id="UP000320643"/>
    </source>
</evidence>
<dbReference type="RefSeq" id="WP_143372092.1">
    <property type="nucleotide sequence ID" value="NZ_VJVZ01000002.1"/>
</dbReference>
<dbReference type="EMBL" id="VJVZ01000002">
    <property type="protein sequence ID" value="TRW26592.1"/>
    <property type="molecule type" value="Genomic_DNA"/>
</dbReference>
<name>A0A552V803_9FLAO</name>
<reference evidence="1 2" key="1">
    <citation type="submission" date="2019-07" db="EMBL/GenBank/DDBJ databases">
        <title>Flavobacterium sp. nov., isolated from glacier ice.</title>
        <authorList>
            <person name="Liu Q."/>
            <person name="Xin Y.-H."/>
        </authorList>
    </citation>
    <scope>NUCLEOTIDE SEQUENCE [LARGE SCALE GENOMIC DNA]</scope>
    <source>
        <strain evidence="1 2">ZT4R6</strain>
    </source>
</reference>
<dbReference type="AlphaFoldDB" id="A0A552V803"/>
<organism evidence="1 2">
    <name type="scientific">Flavobacterium zepuense</name>
    <dbReference type="NCBI Taxonomy" id="2593302"/>
    <lineage>
        <taxon>Bacteria</taxon>
        <taxon>Pseudomonadati</taxon>
        <taxon>Bacteroidota</taxon>
        <taxon>Flavobacteriia</taxon>
        <taxon>Flavobacteriales</taxon>
        <taxon>Flavobacteriaceae</taxon>
        <taxon>Flavobacterium</taxon>
    </lineage>
</organism>
<sequence>MALISCSDDNAEPAPQYEGIAVIEGNLEIAASTVLNANPRCYLDLVTGTTYRVNEAAAHAANIDMVLGTKQEYNETFSTYAASPSSDIFADNDPSIWPDDELFKNWPVRNTSLFVMHGSKGFTTVINAAELAEFIGDTETYLSRFLLNSDNDLKLVYVFKVKRGDVNYTGAIKFDINNGNEGDFKYIIKLKQQ</sequence>
<keyword evidence="2" id="KW-1185">Reference proteome</keyword>
<protein>
    <submittedName>
        <fullName evidence="1">Uncharacterized protein</fullName>
    </submittedName>
</protein>
<evidence type="ECO:0000313" key="1">
    <source>
        <dbReference type="EMBL" id="TRW26592.1"/>
    </source>
</evidence>
<accession>A0A552V803</accession>
<dbReference type="OrthoDB" id="10009147at2"/>
<dbReference type="Proteomes" id="UP000320643">
    <property type="component" value="Unassembled WGS sequence"/>
</dbReference>
<proteinExistence type="predicted"/>
<gene>
    <name evidence="1" type="ORF">FMM05_04245</name>
</gene>